<protein>
    <submittedName>
        <fullName evidence="6">Transcriptional regulator</fullName>
    </submittedName>
</protein>
<keyword evidence="2" id="KW-0805">Transcription regulation</keyword>
<dbReference type="InterPro" id="IPR005119">
    <property type="entry name" value="LysR_subst-bd"/>
</dbReference>
<dbReference type="Pfam" id="PF00126">
    <property type="entry name" value="HTH_1"/>
    <property type="match status" value="1"/>
</dbReference>
<name>A0A0A1FD42_9BURK</name>
<evidence type="ECO:0000259" key="5">
    <source>
        <dbReference type="PROSITE" id="PS50931"/>
    </source>
</evidence>
<dbReference type="GO" id="GO:0003700">
    <property type="term" value="F:DNA-binding transcription factor activity"/>
    <property type="evidence" value="ECO:0007669"/>
    <property type="project" value="InterPro"/>
</dbReference>
<dbReference type="Gene3D" id="3.40.190.290">
    <property type="match status" value="1"/>
</dbReference>
<dbReference type="FunFam" id="1.10.10.10:FF:000001">
    <property type="entry name" value="LysR family transcriptional regulator"/>
    <property type="match status" value="1"/>
</dbReference>
<dbReference type="Pfam" id="PF03466">
    <property type="entry name" value="LysR_substrate"/>
    <property type="match status" value="1"/>
</dbReference>
<dbReference type="PROSITE" id="PS50931">
    <property type="entry name" value="HTH_LYSR"/>
    <property type="match status" value="1"/>
</dbReference>
<dbReference type="KEGG" id="care:LT85_2441"/>
<dbReference type="PANTHER" id="PTHR30537:SF72">
    <property type="entry name" value="LYSR FAMILY TRANSCRIPTIONAL REGULATOR"/>
    <property type="match status" value="1"/>
</dbReference>
<organism evidence="6 7">
    <name type="scientific">Collimonas arenae</name>
    <dbReference type="NCBI Taxonomy" id="279058"/>
    <lineage>
        <taxon>Bacteria</taxon>
        <taxon>Pseudomonadati</taxon>
        <taxon>Pseudomonadota</taxon>
        <taxon>Betaproteobacteria</taxon>
        <taxon>Burkholderiales</taxon>
        <taxon>Oxalobacteraceae</taxon>
        <taxon>Collimonas</taxon>
    </lineage>
</organism>
<dbReference type="AlphaFoldDB" id="A0A0A1FD42"/>
<comment type="similarity">
    <text evidence="1">Belongs to the LysR transcriptional regulatory family.</text>
</comment>
<dbReference type="InterPro" id="IPR058163">
    <property type="entry name" value="LysR-type_TF_proteobact-type"/>
</dbReference>
<dbReference type="HOGENOM" id="CLU_039613_16_3_4"/>
<dbReference type="GO" id="GO:0006351">
    <property type="term" value="P:DNA-templated transcription"/>
    <property type="evidence" value="ECO:0007669"/>
    <property type="project" value="TreeGrafter"/>
</dbReference>
<evidence type="ECO:0000256" key="2">
    <source>
        <dbReference type="ARBA" id="ARBA00023015"/>
    </source>
</evidence>
<evidence type="ECO:0000313" key="7">
    <source>
        <dbReference type="Proteomes" id="UP000030302"/>
    </source>
</evidence>
<dbReference type="Gene3D" id="1.10.10.10">
    <property type="entry name" value="Winged helix-like DNA-binding domain superfamily/Winged helix DNA-binding domain"/>
    <property type="match status" value="1"/>
</dbReference>
<evidence type="ECO:0000256" key="4">
    <source>
        <dbReference type="ARBA" id="ARBA00023163"/>
    </source>
</evidence>
<dbReference type="InterPro" id="IPR000847">
    <property type="entry name" value="LysR_HTH_N"/>
</dbReference>
<dbReference type="RefSeq" id="WP_038489077.1">
    <property type="nucleotide sequence ID" value="NZ_CP009962.1"/>
</dbReference>
<feature type="domain" description="HTH lysR-type" evidence="5">
    <location>
        <begin position="1"/>
        <end position="59"/>
    </location>
</feature>
<dbReference type="FunFam" id="3.40.190.290:FF:000001">
    <property type="entry name" value="Transcriptional regulator, LysR family"/>
    <property type="match status" value="1"/>
</dbReference>
<dbReference type="InterPro" id="IPR036390">
    <property type="entry name" value="WH_DNA-bd_sf"/>
</dbReference>
<keyword evidence="7" id="KW-1185">Reference proteome</keyword>
<dbReference type="PANTHER" id="PTHR30537">
    <property type="entry name" value="HTH-TYPE TRANSCRIPTIONAL REGULATOR"/>
    <property type="match status" value="1"/>
</dbReference>
<keyword evidence="4" id="KW-0804">Transcription</keyword>
<evidence type="ECO:0000313" key="6">
    <source>
        <dbReference type="EMBL" id="AIY41599.1"/>
    </source>
</evidence>
<evidence type="ECO:0000256" key="3">
    <source>
        <dbReference type="ARBA" id="ARBA00023125"/>
    </source>
</evidence>
<keyword evidence="3" id="KW-0238">DNA-binding</keyword>
<dbReference type="InterPro" id="IPR036388">
    <property type="entry name" value="WH-like_DNA-bd_sf"/>
</dbReference>
<evidence type="ECO:0000256" key="1">
    <source>
        <dbReference type="ARBA" id="ARBA00009437"/>
    </source>
</evidence>
<dbReference type="OrthoDB" id="8538345at2"/>
<dbReference type="SUPFAM" id="SSF53850">
    <property type="entry name" value="Periplasmic binding protein-like II"/>
    <property type="match status" value="1"/>
</dbReference>
<dbReference type="EMBL" id="CP009962">
    <property type="protein sequence ID" value="AIY41599.1"/>
    <property type="molecule type" value="Genomic_DNA"/>
</dbReference>
<dbReference type="Proteomes" id="UP000030302">
    <property type="component" value="Chromosome"/>
</dbReference>
<dbReference type="CDD" id="cd08472">
    <property type="entry name" value="PBP2_CrgA_like_3"/>
    <property type="match status" value="1"/>
</dbReference>
<proteinExistence type="inferred from homology"/>
<sequence>MDKFEAMRIFTRIVELKSFTRAAEDLGYPKSTVTNAIKQMEARLRVRLLHRTTRQVTPTLDGDAYYIRCARLLADLEDAENVFSEAAINPSGKLRIDMHGTLGRHFVLPLLDQFCARYPNIELQIGMGDRLVDLVAESVDCVLRVGELRDSSMVARRLASLEQVTCASPAYLERHGEPHSVDELARHRAVNFFSPQTGKHYPFEFNVDGELREFYIGGSISVNNADAYKLCCQSGFGLIQLPRYGVAQMLATGELREVLAAYRPHPSTVSVLYPHHRQLSPRVRVFVDWLVTIFSAAQLDPSSAR</sequence>
<gene>
    <name evidence="6" type="ORF">LT85_2441</name>
</gene>
<reference evidence="7" key="1">
    <citation type="journal article" date="2014" name="Soil Biol. Biochem.">
        <title>Structure and function of bacterial communities in ageing soils: Insights from the Mendocino ecological staircase.</title>
        <authorList>
            <person name="Uroz S."/>
            <person name="Tech J.J."/>
            <person name="Sawaya N.A."/>
            <person name="Frey-Klett P."/>
            <person name="Leveau J.H.J."/>
        </authorList>
    </citation>
    <scope>NUCLEOTIDE SEQUENCE [LARGE SCALE GENOMIC DNA]</scope>
    <source>
        <strain evidence="7">Cal35</strain>
    </source>
</reference>
<accession>A0A0A1FD42</accession>
<dbReference type="GO" id="GO:0043565">
    <property type="term" value="F:sequence-specific DNA binding"/>
    <property type="evidence" value="ECO:0007669"/>
    <property type="project" value="TreeGrafter"/>
</dbReference>
<dbReference type="STRING" id="279058.LT85_2441"/>
<dbReference type="SUPFAM" id="SSF46785">
    <property type="entry name" value="Winged helix' DNA-binding domain"/>
    <property type="match status" value="1"/>
</dbReference>